<sequence length="79" mass="9521">MGNSQGTPPRGRVRSTAKTKRTKEQRELEELEDLYPRRRILASDEDFRSYYKDETSENNLRFEKQVSPRSEDETYYKKE</sequence>
<comment type="caution">
    <text evidence="1">The sequence shown here is derived from an EMBL/GenBank/DDBJ whole genome shotgun (WGS) entry which is preliminary data.</text>
</comment>
<name>A0ACC1Y2N1_MELAZ</name>
<gene>
    <name evidence="1" type="ORF">OWV82_012336</name>
</gene>
<protein>
    <submittedName>
        <fullName evidence="1">Uncharacterized protein</fullName>
    </submittedName>
</protein>
<evidence type="ECO:0000313" key="1">
    <source>
        <dbReference type="EMBL" id="KAJ4717462.1"/>
    </source>
</evidence>
<keyword evidence="2" id="KW-1185">Reference proteome</keyword>
<dbReference type="EMBL" id="CM051399">
    <property type="protein sequence ID" value="KAJ4717462.1"/>
    <property type="molecule type" value="Genomic_DNA"/>
</dbReference>
<accession>A0ACC1Y2N1</accession>
<dbReference type="Proteomes" id="UP001164539">
    <property type="component" value="Chromosome 6"/>
</dbReference>
<evidence type="ECO:0000313" key="2">
    <source>
        <dbReference type="Proteomes" id="UP001164539"/>
    </source>
</evidence>
<organism evidence="1 2">
    <name type="scientific">Melia azedarach</name>
    <name type="common">Chinaberry tree</name>
    <dbReference type="NCBI Taxonomy" id="155640"/>
    <lineage>
        <taxon>Eukaryota</taxon>
        <taxon>Viridiplantae</taxon>
        <taxon>Streptophyta</taxon>
        <taxon>Embryophyta</taxon>
        <taxon>Tracheophyta</taxon>
        <taxon>Spermatophyta</taxon>
        <taxon>Magnoliopsida</taxon>
        <taxon>eudicotyledons</taxon>
        <taxon>Gunneridae</taxon>
        <taxon>Pentapetalae</taxon>
        <taxon>rosids</taxon>
        <taxon>malvids</taxon>
        <taxon>Sapindales</taxon>
        <taxon>Meliaceae</taxon>
        <taxon>Melia</taxon>
    </lineage>
</organism>
<proteinExistence type="predicted"/>
<reference evidence="1 2" key="1">
    <citation type="journal article" date="2023" name="Science">
        <title>Complex scaffold remodeling in plant triterpene biosynthesis.</title>
        <authorList>
            <person name="De La Pena R."/>
            <person name="Hodgson H."/>
            <person name="Liu J.C."/>
            <person name="Stephenson M.J."/>
            <person name="Martin A.C."/>
            <person name="Owen C."/>
            <person name="Harkess A."/>
            <person name="Leebens-Mack J."/>
            <person name="Jimenez L.E."/>
            <person name="Osbourn A."/>
            <person name="Sattely E.S."/>
        </authorList>
    </citation>
    <scope>NUCLEOTIDE SEQUENCE [LARGE SCALE GENOMIC DNA]</scope>
    <source>
        <strain evidence="2">cv. JPN11</strain>
        <tissue evidence="1">Leaf</tissue>
    </source>
</reference>